<sequence length="21" mass="2480">MHHNGQSKVPNFNFSMISIYK</sequence>
<evidence type="ECO:0000256" key="1">
    <source>
        <dbReference type="SAM" id="MobiDB-lite"/>
    </source>
</evidence>
<dbReference type="EMBL" id="GGEC01080063">
    <property type="protein sequence ID" value="MBX60547.1"/>
    <property type="molecule type" value="Transcribed_RNA"/>
</dbReference>
<feature type="region of interest" description="Disordered" evidence="1">
    <location>
        <begin position="1"/>
        <end position="21"/>
    </location>
</feature>
<reference evidence="2" key="1">
    <citation type="submission" date="2018-02" db="EMBL/GenBank/DDBJ databases">
        <title>Rhizophora mucronata_Transcriptome.</title>
        <authorList>
            <person name="Meera S.P."/>
            <person name="Sreeshan A."/>
            <person name="Augustine A."/>
        </authorList>
    </citation>
    <scope>NUCLEOTIDE SEQUENCE</scope>
    <source>
        <tissue evidence="2">Leaf</tissue>
    </source>
</reference>
<accession>A0A2P2Q0Q6</accession>
<dbReference type="AlphaFoldDB" id="A0A2P2Q0Q6"/>
<name>A0A2P2Q0Q6_RHIMU</name>
<organism evidence="2">
    <name type="scientific">Rhizophora mucronata</name>
    <name type="common">Asiatic mangrove</name>
    <dbReference type="NCBI Taxonomy" id="61149"/>
    <lineage>
        <taxon>Eukaryota</taxon>
        <taxon>Viridiplantae</taxon>
        <taxon>Streptophyta</taxon>
        <taxon>Embryophyta</taxon>
        <taxon>Tracheophyta</taxon>
        <taxon>Spermatophyta</taxon>
        <taxon>Magnoliopsida</taxon>
        <taxon>eudicotyledons</taxon>
        <taxon>Gunneridae</taxon>
        <taxon>Pentapetalae</taxon>
        <taxon>rosids</taxon>
        <taxon>fabids</taxon>
        <taxon>Malpighiales</taxon>
        <taxon>Rhizophoraceae</taxon>
        <taxon>Rhizophora</taxon>
    </lineage>
</organism>
<proteinExistence type="predicted"/>
<protein>
    <submittedName>
        <fullName evidence="2">Uncharacterized protein</fullName>
    </submittedName>
</protein>
<evidence type="ECO:0000313" key="2">
    <source>
        <dbReference type="EMBL" id="MBX60547.1"/>
    </source>
</evidence>